<evidence type="ECO:0000313" key="2">
    <source>
        <dbReference type="Proteomes" id="UP000326944"/>
    </source>
</evidence>
<dbReference type="KEGG" id="sulg:FJR48_01870"/>
<dbReference type="Proteomes" id="UP000326944">
    <property type="component" value="Chromosome"/>
</dbReference>
<name>A0A5P8NYN6_9BACT</name>
<organism evidence="1 2">
    <name type="scientific">Sulfurimonas lithotrophica</name>
    <dbReference type="NCBI Taxonomy" id="2590022"/>
    <lineage>
        <taxon>Bacteria</taxon>
        <taxon>Pseudomonadati</taxon>
        <taxon>Campylobacterota</taxon>
        <taxon>Epsilonproteobacteria</taxon>
        <taxon>Campylobacterales</taxon>
        <taxon>Sulfurimonadaceae</taxon>
        <taxon>Sulfurimonas</taxon>
    </lineage>
</organism>
<accession>A0A5P8NYN6</accession>
<reference evidence="1 2" key="1">
    <citation type="submission" date="2019-09" db="EMBL/GenBank/DDBJ databases">
        <title>Sulfurimonas gotlandica sp. nov., a chemoautotrophic and psychrotolerant epsilonproteobacterium isolated from a pelagic redoxcline, and an emended description of the genus Sulfurimonas.</title>
        <authorList>
            <person name="Wang S."/>
            <person name="Jiang L."/>
            <person name="Shao S."/>
        </authorList>
    </citation>
    <scope>NUCLEOTIDE SEQUENCE [LARGE SCALE GENOMIC DNA]</scope>
    <source>
        <strain evidence="1 2">GYSZ_1</strain>
    </source>
</reference>
<evidence type="ECO:0000313" key="1">
    <source>
        <dbReference type="EMBL" id="QFR48539.1"/>
    </source>
</evidence>
<gene>
    <name evidence="1" type="ORF">FJR48_01870</name>
</gene>
<proteinExistence type="predicted"/>
<sequence length="59" mass="7251">MAIFTLNIITGCTKMAYDTLHNVSKKQCYDNPNFEERQECIRKYEDMNYEKYQRIYKEK</sequence>
<dbReference type="RefSeq" id="WP_152306482.1">
    <property type="nucleotide sequence ID" value="NZ_CP043617.1"/>
</dbReference>
<keyword evidence="2" id="KW-1185">Reference proteome</keyword>
<dbReference type="AlphaFoldDB" id="A0A5P8NYN6"/>
<protein>
    <submittedName>
        <fullName evidence="1">Uncharacterized protein</fullName>
    </submittedName>
</protein>
<dbReference type="EMBL" id="CP043617">
    <property type="protein sequence ID" value="QFR48539.1"/>
    <property type="molecule type" value="Genomic_DNA"/>
</dbReference>